<dbReference type="PANTHER" id="PTHR37316:SF3">
    <property type="entry name" value="TEICHOIC ACID GLYCEROL-PHOSPHATE TRANSFERASE"/>
    <property type="match status" value="1"/>
</dbReference>
<dbReference type="InterPro" id="IPR051612">
    <property type="entry name" value="Teichoic_Acid_Biosynth"/>
</dbReference>
<keyword evidence="5" id="KW-0777">Teichoic acid biosynthesis</keyword>
<dbReference type="Proteomes" id="UP001529338">
    <property type="component" value="Unassembled WGS sequence"/>
</dbReference>
<dbReference type="InterPro" id="IPR043149">
    <property type="entry name" value="TagF_N"/>
</dbReference>
<evidence type="ECO:0000256" key="1">
    <source>
        <dbReference type="ARBA" id="ARBA00004202"/>
    </source>
</evidence>
<comment type="similarity">
    <text evidence="2">Belongs to the CDP-glycerol glycerophosphotransferase family.</text>
</comment>
<comment type="subcellular location">
    <subcellularLocation>
        <location evidence="1">Cell membrane</location>
        <topology evidence="1">Peripheral membrane protein</topology>
    </subcellularLocation>
</comment>
<dbReference type="RefSeq" id="WP_289453585.1">
    <property type="nucleotide sequence ID" value="NZ_JAUCGQ010000001.1"/>
</dbReference>
<evidence type="ECO:0000256" key="3">
    <source>
        <dbReference type="ARBA" id="ARBA00022475"/>
    </source>
</evidence>
<evidence type="ECO:0000256" key="4">
    <source>
        <dbReference type="ARBA" id="ARBA00022679"/>
    </source>
</evidence>
<comment type="caution">
    <text evidence="7">The sequence shown here is derived from an EMBL/GenBank/DDBJ whole genome shotgun (WGS) entry which is preliminary data.</text>
</comment>
<evidence type="ECO:0000313" key="8">
    <source>
        <dbReference type="Proteomes" id="UP001529338"/>
    </source>
</evidence>
<dbReference type="Pfam" id="PF04464">
    <property type="entry name" value="Glyphos_transf"/>
    <property type="match status" value="2"/>
</dbReference>
<dbReference type="InterPro" id="IPR007554">
    <property type="entry name" value="Glycerophosphate_synth"/>
</dbReference>
<dbReference type="InterPro" id="IPR043148">
    <property type="entry name" value="TagF_C"/>
</dbReference>
<dbReference type="SUPFAM" id="SSF53756">
    <property type="entry name" value="UDP-Glycosyltransferase/glycogen phosphorylase"/>
    <property type="match status" value="2"/>
</dbReference>
<keyword evidence="8" id="KW-1185">Reference proteome</keyword>
<dbReference type="Gene3D" id="3.40.50.12580">
    <property type="match status" value="2"/>
</dbReference>
<gene>
    <name evidence="7" type="ORF">QRT04_03715</name>
</gene>
<evidence type="ECO:0000256" key="2">
    <source>
        <dbReference type="ARBA" id="ARBA00010488"/>
    </source>
</evidence>
<keyword evidence="6" id="KW-0472">Membrane</keyword>
<protein>
    <submittedName>
        <fullName evidence="7">CDP-glycerol glycerophosphotransferase family protein</fullName>
    </submittedName>
</protein>
<evidence type="ECO:0000256" key="5">
    <source>
        <dbReference type="ARBA" id="ARBA00022944"/>
    </source>
</evidence>
<proteinExistence type="inferred from homology"/>
<organism evidence="7 8">
    <name type="scientific">Cellulomonas alba</name>
    <dbReference type="NCBI Taxonomy" id="3053467"/>
    <lineage>
        <taxon>Bacteria</taxon>
        <taxon>Bacillati</taxon>
        <taxon>Actinomycetota</taxon>
        <taxon>Actinomycetes</taxon>
        <taxon>Micrococcales</taxon>
        <taxon>Cellulomonadaceae</taxon>
        <taxon>Cellulomonas</taxon>
    </lineage>
</organism>
<dbReference type="Gene3D" id="3.40.50.11820">
    <property type="match status" value="2"/>
</dbReference>
<sequence>MPSNVLVRARRAPRKLLRRVLPPTLHPAVGLDAAPELARIRYALTGTTLELDGLYAAPGARVLGLEATVSGGLTKFDAANERSDGGAFVFRVDVASLATTLGLEQEANVELWLVAEAPTGRVRTRLGRFTSTQRPATPQVTEVDGVRVAVETTLRHNLVLRFGPPSPRRPAVTTRRIQPTRAGRLHLELEVGADDVPAEDVALLAVGRQTHERYLVPLPTPTAHVRSSSYGRLVVDVLADVDLGAALDRMGDVEDTLDLFVALRPGADDEVLARVPGVRGLRGRRLRSAPVPRGDGSDTTLLVPYLTFRGRSLSYRIERFTTANYRYLRRLSRLGWVFVLTRPFTRVWLIGEVPYKAQDNGFQLFRYVRRTHPERRAYYVIDAGSPDRARVAEFGNVVDRFSREHIRATFMASRLIGSHHAEYLLASRDRRAARWARGVRVFLQHGPTASKNVVPNYGRQGTAERPTERFLVTSDLEKRIVVEDYGYRPHQVSVTGFARFDQLFARDVEREPVVLVMPTWRDSLMLEDVFLASDYFANWHGFLQSPALQELLGRAGLRVKLVLHPNMRKYADHFESDLVELVRQEEVDVQRLLKSSAVLITDFSSVSWDFSYLRRPVLFFQFDRTELVGKRAPHIDFDTMLPGPILDTPDRLVAALQDAVDRDLTMTDEHYARARAFLTYDDRNSCARIYDVVRRSWNAKVALERVRNNPTVQLGWRVFRRSPQYWPVVRALAWFGRLLPRTDVVLFEADRGMGYGDSPRYLYERLCAREHGLRLVWANNTTLRLTDPSTVKITRHSARYWWTASRARYWVNNQNFPAELRKSPRTRFLQTWHGTPLKKMQHDVENMLGRDEEYQARAARLTSYWDALLSASPYATAAFRSAFRYEGPILERGYPRNDVFSWPGAEQRVARLRARLGLVDDPRRVVLYAPTFRDDARDGVHWRHDLALDLGLLRERLGRDVVLLVRFHQLVRDQLPAEWFDSDFVVDASRYPDVQELLMASDVLVTDYSSLFFDYAALGRPMVFFAYDLERYRDQLRGFYLDYDSQVPGPIVTTNEALADVLADLDAAWAPYVDRLTEFQRTYGPLDDGGASDRVLDEFFRSAIGPAPAGVDLSRSARPVPRSAVG</sequence>
<dbReference type="EMBL" id="JAUCGQ010000001">
    <property type="protein sequence ID" value="MDM7854028.1"/>
    <property type="molecule type" value="Genomic_DNA"/>
</dbReference>
<keyword evidence="4" id="KW-0808">Transferase</keyword>
<accession>A0ABT7SCX4</accession>
<keyword evidence="3" id="KW-1003">Cell membrane</keyword>
<name>A0ABT7SCX4_9CELL</name>
<dbReference type="PANTHER" id="PTHR37316">
    <property type="entry name" value="TEICHOIC ACID GLYCEROL-PHOSPHATE PRIMASE"/>
    <property type="match status" value="1"/>
</dbReference>
<evidence type="ECO:0000313" key="7">
    <source>
        <dbReference type="EMBL" id="MDM7854028.1"/>
    </source>
</evidence>
<evidence type="ECO:0000256" key="6">
    <source>
        <dbReference type="ARBA" id="ARBA00023136"/>
    </source>
</evidence>
<reference evidence="7 8" key="1">
    <citation type="submission" date="2023-06" db="EMBL/GenBank/DDBJ databases">
        <title>Cellulomonas sp. MW4 Whole genome sequence.</title>
        <authorList>
            <person name="Park S."/>
        </authorList>
    </citation>
    <scope>NUCLEOTIDE SEQUENCE [LARGE SCALE GENOMIC DNA]</scope>
    <source>
        <strain evidence="7 8">MW4</strain>
    </source>
</reference>